<evidence type="ECO:0000313" key="2">
    <source>
        <dbReference type="Proteomes" id="UP000781710"/>
    </source>
</evidence>
<comment type="caution">
    <text evidence="1">The sequence shown here is derived from an EMBL/GenBank/DDBJ whole genome shotgun (WGS) entry which is preliminary data.</text>
</comment>
<protein>
    <submittedName>
        <fullName evidence="1">Uncharacterized protein</fullName>
    </submittedName>
</protein>
<organism evidence="1 2">
    <name type="scientific">Pseudoxanthomonas japonensis</name>
    <dbReference type="NCBI Taxonomy" id="69284"/>
    <lineage>
        <taxon>Bacteria</taxon>
        <taxon>Pseudomonadati</taxon>
        <taxon>Pseudomonadota</taxon>
        <taxon>Gammaproteobacteria</taxon>
        <taxon>Lysobacterales</taxon>
        <taxon>Lysobacteraceae</taxon>
        <taxon>Pseudoxanthomonas</taxon>
    </lineage>
</organism>
<gene>
    <name evidence="1" type="ORF">CSC78_17500</name>
</gene>
<keyword evidence="2" id="KW-1185">Reference proteome</keyword>
<sequence length="146" mass="15706">MALAGEPASFAGDYGHGATHDADEVVWRVQDTGTGWRLTSTGDGGVVDAHRLDRQGRTAFWNRMGWPADSSRDADCLTWGEKPASLDDLLADTPPAPVAAGGDYGLGVLCRVPLAARIQTGWLGDQASDWFYYDPVAGVMEARRLR</sequence>
<proteinExistence type="predicted"/>
<dbReference type="EMBL" id="PDWW01000035">
    <property type="protein sequence ID" value="KAF1721884.1"/>
    <property type="molecule type" value="Genomic_DNA"/>
</dbReference>
<dbReference type="Proteomes" id="UP000781710">
    <property type="component" value="Unassembled WGS sequence"/>
</dbReference>
<reference evidence="1 2" key="1">
    <citation type="submission" date="2017-10" db="EMBL/GenBank/DDBJ databases">
        <title>Whole genome sequencing of members of genus Pseudoxanthomonas.</title>
        <authorList>
            <person name="Kumar S."/>
            <person name="Bansal K."/>
            <person name="Kaur A."/>
            <person name="Patil P."/>
            <person name="Sharma S."/>
            <person name="Patil P.B."/>
        </authorList>
    </citation>
    <scope>NUCLEOTIDE SEQUENCE [LARGE SCALE GENOMIC DNA]</scope>
    <source>
        <strain evidence="1 2">DSM 17109</strain>
    </source>
</reference>
<evidence type="ECO:0000313" key="1">
    <source>
        <dbReference type="EMBL" id="KAF1721884.1"/>
    </source>
</evidence>
<accession>A0ABQ6ZCT5</accession>
<name>A0ABQ6ZCT5_9GAMM</name>